<name>A0A3M7TTN4_9BACI</name>
<evidence type="ECO:0000313" key="13">
    <source>
        <dbReference type="Proteomes" id="UP000278746"/>
    </source>
</evidence>
<dbReference type="NCBIfam" id="TIGR00211">
    <property type="entry name" value="glyS"/>
    <property type="match status" value="1"/>
</dbReference>
<dbReference type="PANTHER" id="PTHR30075:SF2">
    <property type="entry name" value="GLYCINE--TRNA LIGASE, CHLOROPLASTIC_MITOCHONDRIAL 2"/>
    <property type="match status" value="1"/>
</dbReference>
<keyword evidence="4 10" id="KW-0436">Ligase</keyword>
<gene>
    <name evidence="10" type="primary">glyS</name>
    <name evidence="12" type="ORF">EBO34_02620</name>
</gene>
<comment type="catalytic activity">
    <reaction evidence="9 10">
        <text>tRNA(Gly) + glycine + ATP = glycyl-tRNA(Gly) + AMP + diphosphate</text>
        <dbReference type="Rhea" id="RHEA:16013"/>
        <dbReference type="Rhea" id="RHEA-COMP:9664"/>
        <dbReference type="Rhea" id="RHEA-COMP:9683"/>
        <dbReference type="ChEBI" id="CHEBI:30616"/>
        <dbReference type="ChEBI" id="CHEBI:33019"/>
        <dbReference type="ChEBI" id="CHEBI:57305"/>
        <dbReference type="ChEBI" id="CHEBI:78442"/>
        <dbReference type="ChEBI" id="CHEBI:78522"/>
        <dbReference type="ChEBI" id="CHEBI:456215"/>
        <dbReference type="EC" id="6.1.1.14"/>
    </reaction>
</comment>
<dbReference type="GO" id="GO:0004820">
    <property type="term" value="F:glycine-tRNA ligase activity"/>
    <property type="evidence" value="ECO:0007669"/>
    <property type="project" value="UniProtKB-UniRule"/>
</dbReference>
<dbReference type="Pfam" id="PF05746">
    <property type="entry name" value="DALR_1"/>
    <property type="match status" value="1"/>
</dbReference>
<dbReference type="SUPFAM" id="SSF109604">
    <property type="entry name" value="HD-domain/PDEase-like"/>
    <property type="match status" value="1"/>
</dbReference>
<feature type="domain" description="DALR anticodon binding" evidence="11">
    <location>
        <begin position="585"/>
        <end position="682"/>
    </location>
</feature>
<sequence>MSNRTFLLEIGLEEMPARFVTDAMNQLKEKMTAWLKENRLSYEAVRSFSTPRRLAVLVEGLEEKQEDRSEEAKGPSKKIARDNEGNWSKAAQGFARGQKVAVDDLYFKEVKGEEYVFVDKYIKGKSTIELLARVDQLLTGITFAKNMRWGNGKLRYVRPIKWLAALYGNEIIDFNIAGVQSSNVTTGHRFLGETVVIEEASEYTRTLLKEHVLADPAERKSAIVKQIDQLAETEGWDVPVDEDLLEEVNNLVEYPTVFFGTFDESFLHVPDDVLITSMKEHQRYFPVLNKEGELLPNFITVRNGDHRHLENVQKGNEKVLRARLADAEFFYKEDLKLNIDDAANRLENVVYHEELGSIGDKVRRIKDLSSRFAKRLNFDQEAVGTVERAAHLSKFDLVTHMVDEFPELEGRMGEEYAEKAGEKPEVAAAIREHYLPRHAKDTLPQRSESAVLSVADKLDTVVTSFGIGQIPTGSQDPHGLRRQTAAVISILLDQKWDIKVTDLFDEALALSEQRGVLKRSKEDVKADLMEFTVLRIKNMLQDKNVRYDIIEAVLSAGISRVDTIVEKGRFLTEQAKKQDFKHLVEAFSRVTNISKKAEGNVIRADESLFKQPEENQLYATLREVKQQVVKARSNADIESEFEALKQLEPAIHTYFDNIMVMTDDAKVKQNRLAQMKEASDVILAFADFQAIVFHSE</sequence>
<evidence type="ECO:0000256" key="8">
    <source>
        <dbReference type="ARBA" id="ARBA00023146"/>
    </source>
</evidence>
<dbReference type="OrthoDB" id="9775440at2"/>
<reference evidence="12 13" key="1">
    <citation type="submission" date="2018-10" db="EMBL/GenBank/DDBJ databases">
        <title>Bacillus Keqinensis sp. nov., a moderately halophilic bacterium isolated from a saline-alkaline lake.</title>
        <authorList>
            <person name="Wang H."/>
        </authorList>
    </citation>
    <scope>NUCLEOTIDE SEQUENCE [LARGE SCALE GENOMIC DNA]</scope>
    <source>
        <strain evidence="12 13">KQ-3</strain>
    </source>
</reference>
<dbReference type="InterPro" id="IPR008909">
    <property type="entry name" value="DALR_anticod-bd"/>
</dbReference>
<dbReference type="Gene3D" id="1.10.730.10">
    <property type="entry name" value="Isoleucyl-tRNA Synthetase, Domain 1"/>
    <property type="match status" value="1"/>
</dbReference>
<keyword evidence="5 10" id="KW-0547">Nucleotide-binding</keyword>
<dbReference type="InterPro" id="IPR006194">
    <property type="entry name" value="Gly-tRNA-synth_heterodimer"/>
</dbReference>
<evidence type="ECO:0000256" key="10">
    <source>
        <dbReference type="HAMAP-Rule" id="MF_00255"/>
    </source>
</evidence>
<keyword evidence="7 10" id="KW-0648">Protein biosynthesis</keyword>
<comment type="subunit">
    <text evidence="10">Tetramer of two alpha and two beta subunits.</text>
</comment>
<dbReference type="PRINTS" id="PR01045">
    <property type="entry name" value="TRNASYNTHGB"/>
</dbReference>
<keyword evidence="8 10" id="KW-0030">Aminoacyl-tRNA synthetase</keyword>
<dbReference type="HAMAP" id="MF_00255">
    <property type="entry name" value="Gly_tRNA_synth_beta"/>
    <property type="match status" value="1"/>
</dbReference>
<dbReference type="RefSeq" id="WP_122896399.1">
    <property type="nucleotide sequence ID" value="NZ_RHIB01000001.1"/>
</dbReference>
<comment type="caution">
    <text evidence="12">The sequence shown here is derived from an EMBL/GenBank/DDBJ whole genome shotgun (WGS) entry which is preliminary data.</text>
</comment>
<accession>A0A3M7TTN4</accession>
<protein>
    <recommendedName>
        <fullName evidence="10">Glycine--tRNA ligase beta subunit</fullName>
        <ecNumber evidence="10">6.1.1.14</ecNumber>
    </recommendedName>
    <alternativeName>
        <fullName evidence="10">Glycyl-tRNA synthetase beta subunit</fullName>
        <shortName evidence="10">GlyRS</shortName>
    </alternativeName>
</protein>
<evidence type="ECO:0000313" key="12">
    <source>
        <dbReference type="EMBL" id="RNA68877.1"/>
    </source>
</evidence>
<evidence type="ECO:0000256" key="3">
    <source>
        <dbReference type="ARBA" id="ARBA00022490"/>
    </source>
</evidence>
<dbReference type="Pfam" id="PF02092">
    <property type="entry name" value="tRNA_synt_2f"/>
    <property type="match status" value="1"/>
</dbReference>
<evidence type="ECO:0000256" key="7">
    <source>
        <dbReference type="ARBA" id="ARBA00022917"/>
    </source>
</evidence>
<evidence type="ECO:0000256" key="5">
    <source>
        <dbReference type="ARBA" id="ARBA00022741"/>
    </source>
</evidence>
<evidence type="ECO:0000259" key="11">
    <source>
        <dbReference type="Pfam" id="PF05746"/>
    </source>
</evidence>
<dbReference type="PROSITE" id="PS50861">
    <property type="entry name" value="AA_TRNA_LIGASE_II_GLYAB"/>
    <property type="match status" value="1"/>
</dbReference>
<evidence type="ECO:0000256" key="4">
    <source>
        <dbReference type="ARBA" id="ARBA00022598"/>
    </source>
</evidence>
<dbReference type="InterPro" id="IPR015944">
    <property type="entry name" value="Gly-tRNA-synth_bsu"/>
</dbReference>
<dbReference type="GO" id="GO:0004814">
    <property type="term" value="F:arginine-tRNA ligase activity"/>
    <property type="evidence" value="ECO:0007669"/>
    <property type="project" value="InterPro"/>
</dbReference>
<keyword evidence="6 10" id="KW-0067">ATP-binding</keyword>
<organism evidence="12 13">
    <name type="scientific">Alteribacter keqinensis</name>
    <dbReference type="NCBI Taxonomy" id="2483800"/>
    <lineage>
        <taxon>Bacteria</taxon>
        <taxon>Bacillati</taxon>
        <taxon>Bacillota</taxon>
        <taxon>Bacilli</taxon>
        <taxon>Bacillales</taxon>
        <taxon>Bacillaceae</taxon>
        <taxon>Alteribacter</taxon>
    </lineage>
</organism>
<proteinExistence type="inferred from homology"/>
<dbReference type="AlphaFoldDB" id="A0A3M7TTN4"/>
<dbReference type="Proteomes" id="UP000278746">
    <property type="component" value="Unassembled WGS sequence"/>
</dbReference>
<dbReference type="GO" id="GO:0005524">
    <property type="term" value="F:ATP binding"/>
    <property type="evidence" value="ECO:0007669"/>
    <property type="project" value="UniProtKB-UniRule"/>
</dbReference>
<dbReference type="GO" id="GO:0006426">
    <property type="term" value="P:glycyl-tRNA aminoacylation"/>
    <property type="evidence" value="ECO:0007669"/>
    <property type="project" value="UniProtKB-UniRule"/>
</dbReference>
<keyword evidence="13" id="KW-1185">Reference proteome</keyword>
<evidence type="ECO:0000256" key="6">
    <source>
        <dbReference type="ARBA" id="ARBA00022840"/>
    </source>
</evidence>
<comment type="similarity">
    <text evidence="2 10">Belongs to the class-II aminoacyl-tRNA synthetase family.</text>
</comment>
<dbReference type="EC" id="6.1.1.14" evidence="10"/>
<evidence type="ECO:0000256" key="1">
    <source>
        <dbReference type="ARBA" id="ARBA00004496"/>
    </source>
</evidence>
<dbReference type="EMBL" id="RHIB01000001">
    <property type="protein sequence ID" value="RNA68877.1"/>
    <property type="molecule type" value="Genomic_DNA"/>
</dbReference>
<keyword evidence="3 10" id="KW-0963">Cytoplasm</keyword>
<evidence type="ECO:0000256" key="9">
    <source>
        <dbReference type="ARBA" id="ARBA00047937"/>
    </source>
</evidence>
<dbReference type="GO" id="GO:0005829">
    <property type="term" value="C:cytosol"/>
    <property type="evidence" value="ECO:0007669"/>
    <property type="project" value="TreeGrafter"/>
</dbReference>
<evidence type="ECO:0000256" key="2">
    <source>
        <dbReference type="ARBA" id="ARBA00008226"/>
    </source>
</evidence>
<comment type="subcellular location">
    <subcellularLocation>
        <location evidence="1 10">Cytoplasm</location>
    </subcellularLocation>
</comment>
<dbReference type="GO" id="GO:0006420">
    <property type="term" value="P:arginyl-tRNA aminoacylation"/>
    <property type="evidence" value="ECO:0007669"/>
    <property type="project" value="InterPro"/>
</dbReference>
<dbReference type="PANTHER" id="PTHR30075">
    <property type="entry name" value="GLYCYL-TRNA SYNTHETASE"/>
    <property type="match status" value="1"/>
</dbReference>